<dbReference type="Proteomes" id="UP001257627">
    <property type="component" value="Unassembled WGS sequence"/>
</dbReference>
<organism evidence="1 2">
    <name type="scientific">Streptomyces mirabilis</name>
    <dbReference type="NCBI Taxonomy" id="68239"/>
    <lineage>
        <taxon>Bacteria</taxon>
        <taxon>Bacillati</taxon>
        <taxon>Actinomycetota</taxon>
        <taxon>Actinomycetes</taxon>
        <taxon>Kitasatosporales</taxon>
        <taxon>Streptomycetaceae</taxon>
        <taxon>Streptomyces</taxon>
    </lineage>
</organism>
<evidence type="ECO:0000313" key="1">
    <source>
        <dbReference type="EMBL" id="MDU9000877.1"/>
    </source>
</evidence>
<dbReference type="RefSeq" id="WP_143599516.1">
    <property type="nucleotide sequence ID" value="NZ_JARAKF010000002.1"/>
</dbReference>
<comment type="caution">
    <text evidence="1">The sequence shown here is derived from an EMBL/GenBank/DDBJ whole genome shotgun (WGS) entry which is preliminary data.</text>
</comment>
<sequence length="193" mass="21213">MGTLVSSTPSRRGRLIAGTAFLIVATALAAWLVPQRPDDTGARKGHALGAGLLEQADLEYVQLRIGKEYWLNLPQATNVSGEPVTVLKARFVSLPKGLKLIGYKVVSTEDTDGFGIGVLPVNSKFDDVTGLPERSTTFTVKAHKPAVWYHMARLKVTGPVTGDTSQCRFWYRQGSVKYRQDLRCVNQLRLAKK</sequence>
<gene>
    <name evidence="1" type="ORF">PU648_53085</name>
</gene>
<proteinExistence type="predicted"/>
<protein>
    <submittedName>
        <fullName evidence="1">Uncharacterized protein</fullName>
    </submittedName>
</protein>
<name>A0ABU3V3W3_9ACTN</name>
<dbReference type="EMBL" id="JARAKF010000002">
    <property type="protein sequence ID" value="MDU9000877.1"/>
    <property type="molecule type" value="Genomic_DNA"/>
</dbReference>
<reference evidence="1 2" key="1">
    <citation type="submission" date="2023-02" db="EMBL/GenBank/DDBJ databases">
        <authorList>
            <person name="Maleckis M."/>
        </authorList>
    </citation>
    <scope>NUCLEOTIDE SEQUENCE [LARGE SCALE GENOMIC DNA]</scope>
    <source>
        <strain evidence="1 2">P8-A2</strain>
    </source>
</reference>
<keyword evidence="2" id="KW-1185">Reference proteome</keyword>
<evidence type="ECO:0000313" key="2">
    <source>
        <dbReference type="Proteomes" id="UP001257627"/>
    </source>
</evidence>
<accession>A0ABU3V3W3</accession>